<protein>
    <submittedName>
        <fullName evidence="1">DUF4238 domain-containing protein</fullName>
    </submittedName>
</protein>
<dbReference type="RefSeq" id="WP_202665320.1">
    <property type="nucleotide sequence ID" value="NZ_JAENMR010000001.1"/>
</dbReference>
<comment type="caution">
    <text evidence="1">The sequence shown here is derived from an EMBL/GenBank/DDBJ whole genome shotgun (WGS) entry which is preliminary data.</text>
</comment>
<proteinExistence type="predicted"/>
<organism evidence="1 2">
    <name type="scientific">Lelliottia amnigena</name>
    <name type="common">Enterobacter amnigenus</name>
    <dbReference type="NCBI Taxonomy" id="61646"/>
    <lineage>
        <taxon>Bacteria</taxon>
        <taxon>Pseudomonadati</taxon>
        <taxon>Pseudomonadota</taxon>
        <taxon>Gammaproteobacteria</taxon>
        <taxon>Enterobacterales</taxon>
        <taxon>Enterobacteriaceae</taxon>
        <taxon>Lelliottia</taxon>
    </lineage>
</organism>
<gene>
    <name evidence="1" type="ORF">I7V27_03555</name>
</gene>
<dbReference type="Proteomes" id="UP000653275">
    <property type="component" value="Unassembled WGS sequence"/>
</dbReference>
<dbReference type="EMBL" id="JAENMS010000001">
    <property type="protein sequence ID" value="MBL5933541.1"/>
    <property type="molecule type" value="Genomic_DNA"/>
</dbReference>
<reference evidence="1" key="1">
    <citation type="submission" date="2020-12" db="EMBL/GenBank/DDBJ databases">
        <title>Draft genome sequence of Enterobacter spp., Lelliottia spp. and Serratia spp. isolated from drinking water reservoirs and lakes.</title>
        <authorList>
            <person name="Reitter C."/>
            <person name="Neuhaus K."/>
            <person name="Huegler M."/>
        </authorList>
    </citation>
    <scope>NUCLEOTIDE SEQUENCE</scope>
    <source>
        <strain evidence="1">TZW15</strain>
    </source>
</reference>
<evidence type="ECO:0000313" key="1">
    <source>
        <dbReference type="EMBL" id="MBL5933541.1"/>
    </source>
</evidence>
<dbReference type="InterPro" id="IPR025332">
    <property type="entry name" value="DUF4238"/>
</dbReference>
<accession>A0AAP2EYR2</accession>
<dbReference type="AlphaFoldDB" id="A0AAP2EYR2"/>
<name>A0AAP2EYR2_LELAM</name>
<sequence>MQQSRRHHYVPEWYQRRFIPKGDTSYYRLDLHPEIVTTPQGDIIRKSELLRKGPTKFFHQIDLYTTKYFGIENDDIERYLFGEIDSKGSLALAALTDDNWMEKMHDHVINLYEYIDAQRLRTPKGLNWLTKNFNPKDHNELLINMQRVRKMHCTMWAEASLEVVSAKKSSIKFIVSDNPVTFYNSEIYPGNISCKYPFDPSLALQGTRTIFPLDSEHCIILTHKQFARKPGKFKAKKPRINARYFDSTVINYHDFIRDRYFTDKMVASINFIIKARAERYIAASNPEWLYPEKVLKNTDWASFDKIFISKSSKLLGDKVEIFLGGKNGELIATQDEYGRKPKNRKEWVEKEKQARAMHEHVLRLLKQHRADSD</sequence>
<evidence type="ECO:0000313" key="2">
    <source>
        <dbReference type="Proteomes" id="UP000653275"/>
    </source>
</evidence>
<dbReference type="Pfam" id="PF14022">
    <property type="entry name" value="DUF4238"/>
    <property type="match status" value="1"/>
</dbReference>